<dbReference type="RefSeq" id="WP_122188926.1">
    <property type="nucleotide sequence ID" value="NZ_RFFH01000006.1"/>
</dbReference>
<protein>
    <recommendedName>
        <fullName evidence="4">MspA family protein</fullName>
    </recommendedName>
</protein>
<dbReference type="Proteomes" id="UP000279275">
    <property type="component" value="Unassembled WGS sequence"/>
</dbReference>
<dbReference type="InterPro" id="IPR015286">
    <property type="entry name" value="Porin_fam_mycobact-type"/>
</dbReference>
<organism evidence="2 3">
    <name type="scientific">Nocardia stercoris</name>
    <dbReference type="NCBI Taxonomy" id="2483361"/>
    <lineage>
        <taxon>Bacteria</taxon>
        <taxon>Bacillati</taxon>
        <taxon>Actinomycetota</taxon>
        <taxon>Actinomycetes</taxon>
        <taxon>Mycobacteriales</taxon>
        <taxon>Nocardiaceae</taxon>
        <taxon>Nocardia</taxon>
    </lineage>
</organism>
<evidence type="ECO:0008006" key="4">
    <source>
        <dbReference type="Google" id="ProtNLM"/>
    </source>
</evidence>
<sequence>MFIQTVTAAVAALGIGLGSAGPAPLAPHEKVVTTPDGTSVTAGLTDDAVRPVAPLDFMPTTREAYLDNTSYGRIDRGNGSLHSGFFLACAVDLNVSVRLGANAGLSADLMAGAAPGIIPTLGATFGVDLSMQPGKVVDLKLPPEISDKALTAGSTDYIATRDYRLTVQGCAGPLTVQAYTVVLAESPQANIAQYVLGDPTTM</sequence>
<reference evidence="2 3" key="1">
    <citation type="submission" date="2018-10" db="EMBL/GenBank/DDBJ databases">
        <title>Isolation from cow dung.</title>
        <authorList>
            <person name="Ling L."/>
        </authorList>
    </citation>
    <scope>NUCLEOTIDE SEQUENCE [LARGE SCALE GENOMIC DNA]</scope>
    <source>
        <strain evidence="2 3">NEAU-LL90</strain>
    </source>
</reference>
<dbReference type="SUPFAM" id="SSF56959">
    <property type="entry name" value="Leukocidin-like"/>
    <property type="match status" value="1"/>
</dbReference>
<dbReference type="EMBL" id="RFFH01000006">
    <property type="protein sequence ID" value="RMI31792.1"/>
    <property type="molecule type" value="Genomic_DNA"/>
</dbReference>
<name>A0A3M2L262_9NOCA</name>
<dbReference type="AlphaFoldDB" id="A0A3M2L262"/>
<evidence type="ECO:0000256" key="1">
    <source>
        <dbReference type="ARBA" id="ARBA00022729"/>
    </source>
</evidence>
<dbReference type="Pfam" id="PF09203">
    <property type="entry name" value="MspA"/>
    <property type="match status" value="1"/>
</dbReference>
<proteinExistence type="predicted"/>
<dbReference type="Gene3D" id="2.60.40.1650">
    <property type="entry name" value="Porin MspA (Ig-like beta-sandwich domain)"/>
    <property type="match status" value="1"/>
</dbReference>
<dbReference type="InterPro" id="IPR036435">
    <property type="entry name" value="Leukocidin/porin_MspA_sf"/>
</dbReference>
<comment type="caution">
    <text evidence="2">The sequence shown here is derived from an EMBL/GenBank/DDBJ whole genome shotgun (WGS) entry which is preliminary data.</text>
</comment>
<keyword evidence="3" id="KW-1185">Reference proteome</keyword>
<evidence type="ECO:0000313" key="3">
    <source>
        <dbReference type="Proteomes" id="UP000279275"/>
    </source>
</evidence>
<evidence type="ECO:0000313" key="2">
    <source>
        <dbReference type="EMBL" id="RMI31792.1"/>
    </source>
</evidence>
<dbReference type="OrthoDB" id="4553517at2"/>
<gene>
    <name evidence="2" type="ORF">EBN03_16525</name>
</gene>
<dbReference type="Gene3D" id="2.10.300.10">
    <property type="entry name" value="Porin MspA ribbon domain"/>
    <property type="match status" value="1"/>
</dbReference>
<keyword evidence="1" id="KW-0732">Signal</keyword>
<accession>A0A3M2L262</accession>